<comment type="caution">
    <text evidence="1">The sequence shown here is derived from an EMBL/GenBank/DDBJ whole genome shotgun (WGS) entry which is preliminary data.</text>
</comment>
<gene>
    <name evidence="1" type="ORF">NPIL_91601</name>
</gene>
<sequence length="180" mass="20724">MNQLTLCREINPYPFYTVEEPHYPDDGGGINLEGTFIAYDSLRQELERHIKINHLLGIPPQNELRLRHQESSCRYNRNNNRIISEEIHSVWPIIICTSWENNHGPCVWYTSLDNKCSLNVITDMQTPNWGNLNIPHITILRIIFTTRGIGFSLKPLQSEGSTRVIRGAPFSESLSPKPNE</sequence>
<dbReference type="Proteomes" id="UP000887013">
    <property type="component" value="Unassembled WGS sequence"/>
</dbReference>
<proteinExistence type="predicted"/>
<reference evidence="1" key="1">
    <citation type="submission" date="2020-08" db="EMBL/GenBank/DDBJ databases">
        <title>Multicomponent nature underlies the extraordinary mechanical properties of spider dragline silk.</title>
        <authorList>
            <person name="Kono N."/>
            <person name="Nakamura H."/>
            <person name="Mori M."/>
            <person name="Yoshida Y."/>
            <person name="Ohtoshi R."/>
            <person name="Malay A.D."/>
            <person name="Moran D.A.P."/>
            <person name="Tomita M."/>
            <person name="Numata K."/>
            <person name="Arakawa K."/>
        </authorList>
    </citation>
    <scope>NUCLEOTIDE SEQUENCE</scope>
</reference>
<dbReference type="EMBL" id="BMAW01014000">
    <property type="protein sequence ID" value="GFT36937.1"/>
    <property type="molecule type" value="Genomic_DNA"/>
</dbReference>
<dbReference type="AlphaFoldDB" id="A0A8X6NXU4"/>
<evidence type="ECO:0000313" key="1">
    <source>
        <dbReference type="EMBL" id="GFT36937.1"/>
    </source>
</evidence>
<accession>A0A8X6NXU4</accession>
<evidence type="ECO:0000313" key="2">
    <source>
        <dbReference type="Proteomes" id="UP000887013"/>
    </source>
</evidence>
<organism evidence="1 2">
    <name type="scientific">Nephila pilipes</name>
    <name type="common">Giant wood spider</name>
    <name type="synonym">Nephila maculata</name>
    <dbReference type="NCBI Taxonomy" id="299642"/>
    <lineage>
        <taxon>Eukaryota</taxon>
        <taxon>Metazoa</taxon>
        <taxon>Ecdysozoa</taxon>
        <taxon>Arthropoda</taxon>
        <taxon>Chelicerata</taxon>
        <taxon>Arachnida</taxon>
        <taxon>Araneae</taxon>
        <taxon>Araneomorphae</taxon>
        <taxon>Entelegynae</taxon>
        <taxon>Araneoidea</taxon>
        <taxon>Nephilidae</taxon>
        <taxon>Nephila</taxon>
    </lineage>
</organism>
<protein>
    <submittedName>
        <fullName evidence="1">Uncharacterized protein</fullName>
    </submittedName>
</protein>
<keyword evidence="2" id="KW-1185">Reference proteome</keyword>
<name>A0A8X6NXU4_NEPPI</name>